<dbReference type="PANTHER" id="PTHR10730:SF53">
    <property type="entry name" value="GLYCOSYLTRANSFERASE 25 FAMILY MEMBER"/>
    <property type="match status" value="1"/>
</dbReference>
<dbReference type="EMBL" id="CAXKWB010022129">
    <property type="protein sequence ID" value="CAL4124140.1"/>
    <property type="molecule type" value="Genomic_DNA"/>
</dbReference>
<keyword evidence="4" id="KW-0732">Signal</keyword>
<evidence type="ECO:0000259" key="5">
    <source>
        <dbReference type="Pfam" id="PF01755"/>
    </source>
</evidence>
<name>A0AAV2REJ0_MEGNR</name>
<comment type="similarity">
    <text evidence="1">Belongs to the glycosyltransferase 25 family.</text>
</comment>
<dbReference type="InterPro" id="IPR029044">
    <property type="entry name" value="Nucleotide-diphossugar_trans"/>
</dbReference>
<proteinExistence type="inferred from homology"/>
<gene>
    <name evidence="6" type="ORF">MNOR_LOCUS24276</name>
</gene>
<evidence type="ECO:0000256" key="4">
    <source>
        <dbReference type="SAM" id="SignalP"/>
    </source>
</evidence>
<dbReference type="Pfam" id="PF01755">
    <property type="entry name" value="Glyco_transf_25"/>
    <property type="match status" value="1"/>
</dbReference>
<keyword evidence="7" id="KW-1185">Reference proteome</keyword>
<organism evidence="6 7">
    <name type="scientific">Meganyctiphanes norvegica</name>
    <name type="common">Northern krill</name>
    <name type="synonym">Thysanopoda norvegica</name>
    <dbReference type="NCBI Taxonomy" id="48144"/>
    <lineage>
        <taxon>Eukaryota</taxon>
        <taxon>Metazoa</taxon>
        <taxon>Ecdysozoa</taxon>
        <taxon>Arthropoda</taxon>
        <taxon>Crustacea</taxon>
        <taxon>Multicrustacea</taxon>
        <taxon>Malacostraca</taxon>
        <taxon>Eumalacostraca</taxon>
        <taxon>Eucarida</taxon>
        <taxon>Euphausiacea</taxon>
        <taxon>Euphausiidae</taxon>
        <taxon>Meganyctiphanes</taxon>
    </lineage>
</organism>
<accession>A0AAV2REJ0</accession>
<evidence type="ECO:0000313" key="7">
    <source>
        <dbReference type="Proteomes" id="UP001497623"/>
    </source>
</evidence>
<dbReference type="InterPro" id="IPR050757">
    <property type="entry name" value="Collagen_mod_GT25"/>
</dbReference>
<sequence>MAQFTAPLHVMRFVFLFVCYNTIRCSFHQDLIKHPTILVVILARNKAHTLPYFLTMFEQLNYPKDRMSLFIRSDHNQDKTITILEDWVLLNQHKYHSANVRLDKKSEVAYSTEKSPVEWTEPRFKHMIKLKEQALNHGRKNWVDYVWYLDCDVFLSNPNILRLLIMEDKPIFAPMLKSLATYSNFWGGMAEDYWYKRTDEYIPILERKEKGCFAVPMVHSCFLVDLTRQASDLLTFNPQNISGFEDIPEDDIIAFALSAASIGMDMYVCNMDIYGYIPPPVDEDQQLELDFRQLLSIKLEMLVEYPEVPVSPLLEKYTPALPAKDKMGFSHQYLINLNRRPDRRERMEKSFKLLGLDVEHWSAVDGKLLNDSYLQGLGVFQMDAYKDPWSKRDMTYGEIGCFLSHYYVWEDIVKNGYKEVIVFEDDIRFEPYFREKIIYIMKEAKELTDEWDLIYVGRKKLKNADETWVEGADMLVNVDYSYWTLCYIITHRGASKLLAGKPLGRMVPVDEYLPIMFDKHPEDEWKSYFSPRDLKAFSASPLVVFPIRYTGEEGHISDTEESELIDETLGASSELFDEVVDAKGAMDIELGLNGLTKDEL</sequence>
<dbReference type="Gene3D" id="3.90.550.10">
    <property type="entry name" value="Spore Coat Polysaccharide Biosynthesis Protein SpsA, Chain A"/>
    <property type="match status" value="1"/>
</dbReference>
<dbReference type="Proteomes" id="UP001497623">
    <property type="component" value="Unassembled WGS sequence"/>
</dbReference>
<evidence type="ECO:0000256" key="3">
    <source>
        <dbReference type="ARBA" id="ARBA00022679"/>
    </source>
</evidence>
<evidence type="ECO:0000256" key="2">
    <source>
        <dbReference type="ARBA" id="ARBA00022676"/>
    </source>
</evidence>
<feature type="domain" description="Glycosyl transferase family 25" evidence="5">
    <location>
        <begin position="330"/>
        <end position="511"/>
    </location>
</feature>
<reference evidence="6 7" key="1">
    <citation type="submission" date="2024-05" db="EMBL/GenBank/DDBJ databases">
        <authorList>
            <person name="Wallberg A."/>
        </authorList>
    </citation>
    <scope>NUCLEOTIDE SEQUENCE [LARGE SCALE GENOMIC DNA]</scope>
</reference>
<dbReference type="PANTHER" id="PTHR10730">
    <property type="entry name" value="PROCOLLAGEN-LYSINE,2-OXOGLUTARATE 5-DIOXYGENASE/GLYCOSYLTRANSFERASE 25 FAMILY MEMBER"/>
    <property type="match status" value="1"/>
</dbReference>
<comment type="caution">
    <text evidence="6">The sequence shown here is derived from an EMBL/GenBank/DDBJ whole genome shotgun (WGS) entry which is preliminary data.</text>
</comment>
<dbReference type="AlphaFoldDB" id="A0AAV2REJ0"/>
<keyword evidence="3" id="KW-0808">Transferase</keyword>
<dbReference type="SUPFAM" id="SSF53448">
    <property type="entry name" value="Nucleotide-diphospho-sugar transferases"/>
    <property type="match status" value="1"/>
</dbReference>
<evidence type="ECO:0000256" key="1">
    <source>
        <dbReference type="ARBA" id="ARBA00006721"/>
    </source>
</evidence>
<dbReference type="InterPro" id="IPR002654">
    <property type="entry name" value="Glyco_trans_25"/>
</dbReference>
<evidence type="ECO:0000313" key="6">
    <source>
        <dbReference type="EMBL" id="CAL4124140.1"/>
    </source>
</evidence>
<dbReference type="CDD" id="cd06532">
    <property type="entry name" value="Glyco_transf_25"/>
    <property type="match status" value="1"/>
</dbReference>
<dbReference type="Pfam" id="PF03452">
    <property type="entry name" value="Anp1"/>
    <property type="match status" value="1"/>
</dbReference>
<protein>
    <recommendedName>
        <fullName evidence="5">Glycosyl transferase family 25 domain-containing protein</fullName>
    </recommendedName>
</protein>
<feature type="chain" id="PRO_5043393827" description="Glycosyl transferase family 25 domain-containing protein" evidence="4">
    <location>
        <begin position="26"/>
        <end position="600"/>
    </location>
</feature>
<feature type="signal peptide" evidence="4">
    <location>
        <begin position="1"/>
        <end position="25"/>
    </location>
</feature>
<keyword evidence="2" id="KW-0328">Glycosyltransferase</keyword>
<dbReference type="GO" id="GO:0050211">
    <property type="term" value="F:procollagen galactosyltransferase activity"/>
    <property type="evidence" value="ECO:0007669"/>
    <property type="project" value="TreeGrafter"/>
</dbReference>
<feature type="non-terminal residue" evidence="6">
    <location>
        <position position="600"/>
    </location>
</feature>